<dbReference type="InterPro" id="IPR036390">
    <property type="entry name" value="WH_DNA-bd_sf"/>
</dbReference>
<dbReference type="SUPFAM" id="SSF46785">
    <property type="entry name" value="Winged helix' DNA-binding domain"/>
    <property type="match status" value="1"/>
</dbReference>
<dbReference type="Gene3D" id="1.10.10.10">
    <property type="entry name" value="Winged helix-like DNA-binding domain superfamily/Winged helix DNA-binding domain"/>
    <property type="match status" value="1"/>
</dbReference>
<sequence length="173" mass="18937">MTTETQPQTQSRTTTNPADPNTPTDFASLAAQPIGYWSWIAHTAVLRHLRGAMARVDIAQPQWWVLNQVDRAAEAGLTREQIRDNLRLVLDVGADTIVQATDGLLARGWLTDDAEGFLHLTDAGREAKARTKEVVDRVRAEVHAGITDEEYVAALKVLQRMVSNVGGIGALTI</sequence>
<proteinExistence type="predicted"/>
<protein>
    <submittedName>
        <fullName evidence="2">Uncharacterized protein</fullName>
    </submittedName>
</protein>
<dbReference type="EMBL" id="NHZO01000148">
    <property type="protein sequence ID" value="PHQ50786.1"/>
    <property type="molecule type" value="Genomic_DNA"/>
</dbReference>
<dbReference type="Proteomes" id="UP000222531">
    <property type="component" value="Unassembled WGS sequence"/>
</dbReference>
<feature type="compositionally biased region" description="Low complexity" evidence="1">
    <location>
        <begin position="13"/>
        <end position="23"/>
    </location>
</feature>
<dbReference type="AlphaFoldDB" id="A0A2G1XHT5"/>
<accession>A0A2G1XHT5</accession>
<feature type="region of interest" description="Disordered" evidence="1">
    <location>
        <begin position="1"/>
        <end position="23"/>
    </location>
</feature>
<reference evidence="2 3" key="1">
    <citation type="journal article" date="2017" name="Biochemistry">
        <title>Identification of the Biosynthetic Pathway for the Antibiotic Bicyclomycin.</title>
        <authorList>
            <person name="Patteson J."/>
            <person name="Cai W."/>
            <person name="Johnson R.A."/>
            <person name="Santa Maria K."/>
            <person name="Li B."/>
        </authorList>
    </citation>
    <scope>NUCLEOTIDE SEQUENCE [LARGE SCALE GENOMIC DNA]</scope>
    <source>
        <strain evidence="2 3">ATCC 21532</strain>
    </source>
</reference>
<evidence type="ECO:0000313" key="2">
    <source>
        <dbReference type="EMBL" id="PHQ50786.1"/>
    </source>
</evidence>
<keyword evidence="3" id="KW-1185">Reference proteome</keyword>
<organism evidence="2 3">
    <name type="scientific">Streptomyces cinnamoneus</name>
    <name type="common">Streptoverticillium cinnamoneum</name>
    <dbReference type="NCBI Taxonomy" id="53446"/>
    <lineage>
        <taxon>Bacteria</taxon>
        <taxon>Bacillati</taxon>
        <taxon>Actinomycetota</taxon>
        <taxon>Actinomycetes</taxon>
        <taxon>Kitasatosporales</taxon>
        <taxon>Streptomycetaceae</taxon>
        <taxon>Streptomyces</taxon>
        <taxon>Streptomyces cinnamoneus group</taxon>
    </lineage>
</organism>
<gene>
    <name evidence="2" type="ORF">BLA24_18620</name>
</gene>
<comment type="caution">
    <text evidence="2">The sequence shown here is derived from an EMBL/GenBank/DDBJ whole genome shotgun (WGS) entry which is preliminary data.</text>
</comment>
<dbReference type="InterPro" id="IPR036388">
    <property type="entry name" value="WH-like_DNA-bd_sf"/>
</dbReference>
<evidence type="ECO:0000313" key="3">
    <source>
        <dbReference type="Proteomes" id="UP000222531"/>
    </source>
</evidence>
<dbReference type="OrthoDB" id="4550567at2"/>
<feature type="compositionally biased region" description="Polar residues" evidence="1">
    <location>
        <begin position="1"/>
        <end position="12"/>
    </location>
</feature>
<name>A0A2G1XHT5_STRCJ</name>
<dbReference type="RefSeq" id="WP_099200076.1">
    <property type="nucleotide sequence ID" value="NZ_JBIRXA010000005.1"/>
</dbReference>
<evidence type="ECO:0000256" key="1">
    <source>
        <dbReference type="SAM" id="MobiDB-lite"/>
    </source>
</evidence>